<organism evidence="1 2">
    <name type="scientific">Paraburkholderia phymatum (strain DSM 17167 / CIP 108236 / LMG 21445 / STM815)</name>
    <name type="common">Burkholderia phymatum</name>
    <dbReference type="NCBI Taxonomy" id="391038"/>
    <lineage>
        <taxon>Bacteria</taxon>
        <taxon>Pseudomonadati</taxon>
        <taxon>Pseudomonadota</taxon>
        <taxon>Betaproteobacteria</taxon>
        <taxon>Burkholderiales</taxon>
        <taxon>Burkholderiaceae</taxon>
        <taxon>Paraburkholderia</taxon>
    </lineage>
</organism>
<dbReference type="KEGG" id="bph:Bphy_4894"/>
<dbReference type="CDD" id="cd00448">
    <property type="entry name" value="YjgF_YER057c_UK114_family"/>
    <property type="match status" value="1"/>
</dbReference>
<dbReference type="Pfam" id="PF01042">
    <property type="entry name" value="Ribonuc_L-PSP"/>
    <property type="match status" value="1"/>
</dbReference>
<proteinExistence type="predicted"/>
<dbReference type="SUPFAM" id="SSF55298">
    <property type="entry name" value="YjgF-like"/>
    <property type="match status" value="1"/>
</dbReference>
<dbReference type="OrthoDB" id="8655901at2"/>
<evidence type="ECO:0000313" key="1">
    <source>
        <dbReference type="EMBL" id="ACC73998.1"/>
    </source>
</evidence>
<dbReference type="PANTHER" id="PTHR43857:SF1">
    <property type="entry name" value="YJGH FAMILY PROTEIN"/>
    <property type="match status" value="1"/>
</dbReference>
<protein>
    <submittedName>
        <fullName evidence="1">Endoribonuclease L-PSP</fullName>
    </submittedName>
</protein>
<accession>B2JSH8</accession>
<dbReference type="eggNOG" id="COG0251">
    <property type="taxonomic scope" value="Bacteria"/>
</dbReference>
<dbReference type="Gene3D" id="3.30.1330.40">
    <property type="entry name" value="RutC-like"/>
    <property type="match status" value="1"/>
</dbReference>
<keyword evidence="2" id="KW-1185">Reference proteome</keyword>
<reference evidence="2" key="1">
    <citation type="journal article" date="2014" name="Stand. Genomic Sci.">
        <title>Complete genome sequence of Burkholderia phymatum STM815(T), a broad host range and efficient nitrogen-fixing symbiont of Mimosa species.</title>
        <authorList>
            <person name="Moulin L."/>
            <person name="Klonowska A."/>
            <person name="Caroline B."/>
            <person name="Booth K."/>
            <person name="Vriezen J.A."/>
            <person name="Melkonian R."/>
            <person name="James E.K."/>
            <person name="Young J.P."/>
            <person name="Bena G."/>
            <person name="Hauser L."/>
            <person name="Land M."/>
            <person name="Kyrpides N."/>
            <person name="Bruce D."/>
            <person name="Chain P."/>
            <person name="Copeland A."/>
            <person name="Pitluck S."/>
            <person name="Woyke T."/>
            <person name="Lizotte-Waniewski M."/>
            <person name="Bristow J."/>
            <person name="Riley M."/>
        </authorList>
    </citation>
    <scope>NUCLEOTIDE SEQUENCE [LARGE SCALE GENOMIC DNA]</scope>
    <source>
        <strain evidence="2">DSM 17167 / CIP 108236 / LMG 21445 / STM815</strain>
    </source>
</reference>
<dbReference type="RefSeq" id="WP_012404167.1">
    <property type="nucleotide sequence ID" value="NC_010623.1"/>
</dbReference>
<dbReference type="InterPro" id="IPR035959">
    <property type="entry name" value="RutC-like_sf"/>
</dbReference>
<dbReference type="InterPro" id="IPR006175">
    <property type="entry name" value="YjgF/YER057c/UK114"/>
</dbReference>
<dbReference type="Proteomes" id="UP000001192">
    <property type="component" value="Chromosome 2"/>
</dbReference>
<sequence length="134" mass="14989">MDMKSQTFNHGLTWEESYGYSQALVVGDVVYVSGQLSHDAEGNFVGAGDFERQITTTFENLDKILKQVGATRNQIVEDTVLVRNLHEHFDKVSAAHKRYFGEHRPASTTVGIVGLAFPDQLVEIKVTIRLDAHK</sequence>
<evidence type="ECO:0000313" key="2">
    <source>
        <dbReference type="Proteomes" id="UP000001192"/>
    </source>
</evidence>
<name>B2JSH8_PARP8</name>
<dbReference type="PANTHER" id="PTHR43857">
    <property type="entry name" value="BLR7761 PROTEIN"/>
    <property type="match status" value="1"/>
</dbReference>
<dbReference type="EMBL" id="CP001044">
    <property type="protein sequence ID" value="ACC73998.1"/>
    <property type="molecule type" value="Genomic_DNA"/>
</dbReference>
<dbReference type="AlphaFoldDB" id="B2JSH8"/>
<dbReference type="HOGENOM" id="CLU_100715_4_5_4"/>
<gene>
    <name evidence="1" type="ordered locus">Bphy_4894</name>
</gene>
<dbReference type="STRING" id="391038.Bphy_4894"/>